<evidence type="ECO:0000313" key="2">
    <source>
        <dbReference type="EMBL" id="RDU95981.1"/>
    </source>
</evidence>
<feature type="region of interest" description="Disordered" evidence="1">
    <location>
        <begin position="1"/>
        <end position="20"/>
    </location>
</feature>
<dbReference type="EMBL" id="QRGA01000016">
    <property type="protein sequence ID" value="RDU95981.1"/>
    <property type="molecule type" value="Genomic_DNA"/>
</dbReference>
<name>A0A3D8JUB6_9BURK</name>
<organism evidence="2 3">
    <name type="scientific">Trinickia dinghuensis</name>
    <dbReference type="NCBI Taxonomy" id="2291023"/>
    <lineage>
        <taxon>Bacteria</taxon>
        <taxon>Pseudomonadati</taxon>
        <taxon>Pseudomonadota</taxon>
        <taxon>Betaproteobacteria</taxon>
        <taxon>Burkholderiales</taxon>
        <taxon>Burkholderiaceae</taxon>
        <taxon>Trinickia</taxon>
    </lineage>
</organism>
<evidence type="ECO:0000256" key="1">
    <source>
        <dbReference type="SAM" id="MobiDB-lite"/>
    </source>
</evidence>
<accession>A0A3D8JUB6</accession>
<feature type="region of interest" description="Disordered" evidence="1">
    <location>
        <begin position="45"/>
        <end position="66"/>
    </location>
</feature>
<keyword evidence="3" id="KW-1185">Reference proteome</keyword>
<dbReference type="Proteomes" id="UP000256838">
    <property type="component" value="Unassembled WGS sequence"/>
</dbReference>
<proteinExistence type="predicted"/>
<feature type="compositionally biased region" description="Basic and acidic residues" evidence="1">
    <location>
        <begin position="50"/>
        <end position="62"/>
    </location>
</feature>
<protein>
    <submittedName>
        <fullName evidence="2">Uncharacterized protein</fullName>
    </submittedName>
</protein>
<reference evidence="2 3" key="1">
    <citation type="submission" date="2018-08" db="EMBL/GenBank/DDBJ databases">
        <title>Paraburkholderia sp. DHOM06 isolated from forest soil.</title>
        <authorList>
            <person name="Gao Z.-H."/>
            <person name="Qiu L.-H."/>
        </authorList>
    </citation>
    <scope>NUCLEOTIDE SEQUENCE [LARGE SCALE GENOMIC DNA]</scope>
    <source>
        <strain evidence="2 3">DHOM06</strain>
    </source>
</reference>
<sequence>MLRPRAAGIAGSRPHSFRARTAGAETGMSRLGPMDDPRLHHATRVTSVAERTKRDETGRDGTDCGTDCTGGFVPRYRHWPTYPAGTVTFAFIADAFVETT</sequence>
<comment type="caution">
    <text evidence="2">The sequence shown here is derived from an EMBL/GenBank/DDBJ whole genome shotgun (WGS) entry which is preliminary data.</text>
</comment>
<gene>
    <name evidence="2" type="ORF">DWV00_25320</name>
</gene>
<dbReference type="AlphaFoldDB" id="A0A3D8JUB6"/>
<evidence type="ECO:0000313" key="3">
    <source>
        <dbReference type="Proteomes" id="UP000256838"/>
    </source>
</evidence>